<protein>
    <recommendedName>
        <fullName evidence="2">ShKT domain-containing protein</fullName>
    </recommendedName>
</protein>
<dbReference type="Proteomes" id="UP000746747">
    <property type="component" value="Unassembled WGS sequence"/>
</dbReference>
<evidence type="ECO:0000313" key="4">
    <source>
        <dbReference type="Proteomes" id="UP000746747"/>
    </source>
</evidence>
<proteinExistence type="predicted"/>
<feature type="domain" description="ShKT" evidence="2">
    <location>
        <begin position="636"/>
        <end position="674"/>
    </location>
</feature>
<dbReference type="OrthoDB" id="5877770at2759"/>
<accession>A0A8J2LWN2</accession>
<dbReference type="AlphaFoldDB" id="A0A8J2LWN2"/>
<dbReference type="PROSITE" id="PS51670">
    <property type="entry name" value="SHKT"/>
    <property type="match status" value="1"/>
</dbReference>
<comment type="caution">
    <text evidence="1">Lacks conserved residue(s) required for the propagation of feature annotation.</text>
</comment>
<reference evidence="3" key="1">
    <citation type="submission" date="2021-09" db="EMBL/GenBank/DDBJ databases">
        <authorList>
            <consortium name="Pathogen Informatics"/>
        </authorList>
    </citation>
    <scope>NUCLEOTIDE SEQUENCE</scope>
</reference>
<evidence type="ECO:0000313" key="3">
    <source>
        <dbReference type="EMBL" id="CAG9530499.1"/>
    </source>
</evidence>
<name>A0A8J2LWN2_9BILA</name>
<organism evidence="3 4">
    <name type="scientific">Cercopithifilaria johnstoni</name>
    <dbReference type="NCBI Taxonomy" id="2874296"/>
    <lineage>
        <taxon>Eukaryota</taxon>
        <taxon>Metazoa</taxon>
        <taxon>Ecdysozoa</taxon>
        <taxon>Nematoda</taxon>
        <taxon>Chromadorea</taxon>
        <taxon>Rhabditida</taxon>
        <taxon>Spirurina</taxon>
        <taxon>Spiruromorpha</taxon>
        <taxon>Filarioidea</taxon>
        <taxon>Onchocercidae</taxon>
        <taxon>Cercopithifilaria</taxon>
    </lineage>
</organism>
<dbReference type="EMBL" id="CAKAEH010000289">
    <property type="protein sequence ID" value="CAG9530499.1"/>
    <property type="molecule type" value="Genomic_DNA"/>
</dbReference>
<evidence type="ECO:0000259" key="2">
    <source>
        <dbReference type="PROSITE" id="PS51670"/>
    </source>
</evidence>
<dbReference type="InterPro" id="IPR003582">
    <property type="entry name" value="ShKT_dom"/>
</dbReference>
<evidence type="ECO:0000256" key="1">
    <source>
        <dbReference type="PROSITE-ProRule" id="PRU01005"/>
    </source>
</evidence>
<comment type="caution">
    <text evidence="3">The sequence shown here is derived from an EMBL/GenBank/DDBJ whole genome shotgun (WGS) entry which is preliminary data.</text>
</comment>
<sequence>MFPVLPRTGQVIDPASSSFSSISFHHSQPEENLKKIEKVRQRYDRLARIAGNTQQSSPMFIKLINKNLSKDRTIDEQTHAARLYSNNSNGSQLNKPNWLHSNVLENQLKSNINDGIDAKNEIWKFKKPETMEASCISNNKKQKHVIFKEYFRFWNFSLEPIDLNQHSLHILHISMINRKCSTDQKSAFCCQEITKSVDDFTNKNTNVCNVPQESKKCHEFCININPENGHFINSMEYPCLESGGKSSISTFVDWVQTIIYNKTSAIIVGQNENARNPEFQTWAKQMLQNLDIALALNNYNSTTIFSEEQTSNTVLLSQWIEFPKSNETTTGQEIAWQLLKEYQQYDENVSNNLIRICTTNQEMVQIICTEQHFHNFCRLDDPDECVDDIFSAQRSVICRHFIIDGEKVMEITELLCDSLNESVIFWDYQREASESATGILMLQLTRTTVIHSIPVAAVQLNQHGKSESIKEKRGKYGSAVKLKTDGQAKNTYEKILKTPFPELSKMTENLAEFRKIHNKLGTVDSLIMQKSDQTYETDLTVSENLSEVDVTTSETALTITSNLTNPPEIKQNFDDIFNSTTANITNSNHMNKINTTVEIQVHTINDSAGKAVTTNHKTNLLKRNKQPLWKPFHMDCNIEKDEFNVTNCSNWAAAGYCLSNNATRFLWCRKTCLCVGPPQL</sequence>
<keyword evidence="4" id="KW-1185">Reference proteome</keyword>
<gene>
    <name evidence="3" type="ORF">CJOHNSTONI_LOCUS991</name>
</gene>